<evidence type="ECO:0008006" key="4">
    <source>
        <dbReference type="Google" id="ProtNLM"/>
    </source>
</evidence>
<dbReference type="PANTHER" id="PTHR43737">
    <property type="entry name" value="BLL7424 PROTEIN"/>
    <property type="match status" value="1"/>
</dbReference>
<dbReference type="STRING" id="1672749.BJF92_07630"/>
<dbReference type="AlphaFoldDB" id="A0A1Q9AD53"/>
<sequence length="414" mass="42535">MLCDPLTPTRRAVLGASGALFAWAFMPRLASAAATRDPRFVTIILRGALDGLTAVPPTGDPDYADLRREIALGGQGPGAALPLDGFFGLHPSMPQFHRLFHAGQAAIIHACATGYRDRSHFDGQDVLESGFPMPGHVETGWMNRLIGALPAGERVAPRAGLAAGATSGGTLGLAVGATPPLLIRGAAPLLGWAPSVLRPADGDIAARLADLYGQSDPLLAGLLQQGIDTGKIASGLNGKAKGGPGDPDGMEQMAMGTARLLAREDGPRVAALAFEGWDTHAQEVDRLGKLLGGLDRAFAAFEAGLGPVWKDTVILVATEFGRTARINGTEGTDHGTATVAFLAGGAVRGGRVLADWPGLKQSALYEARDLAPTTDLRAVAKGVAVELLGLSATPLGQTVFPGTEGLAPLKGLIA</sequence>
<evidence type="ECO:0000256" key="1">
    <source>
        <dbReference type="SAM" id="SignalP"/>
    </source>
</evidence>
<feature type="chain" id="PRO_5012073501" description="DUF1501 domain-containing protein" evidence="1">
    <location>
        <begin position="33"/>
        <end position="414"/>
    </location>
</feature>
<evidence type="ECO:0000313" key="2">
    <source>
        <dbReference type="EMBL" id="OLP52835.1"/>
    </source>
</evidence>
<dbReference type="Pfam" id="PF07394">
    <property type="entry name" value="DUF1501"/>
    <property type="match status" value="1"/>
</dbReference>
<dbReference type="InterPro" id="IPR010869">
    <property type="entry name" value="DUF1501"/>
</dbReference>
<proteinExistence type="predicted"/>
<dbReference type="Proteomes" id="UP000186143">
    <property type="component" value="Unassembled WGS sequence"/>
</dbReference>
<organism evidence="2 3">
    <name type="scientific">Xaviernesmea rhizosphaerae</name>
    <dbReference type="NCBI Taxonomy" id="1672749"/>
    <lineage>
        <taxon>Bacteria</taxon>
        <taxon>Pseudomonadati</taxon>
        <taxon>Pseudomonadota</taxon>
        <taxon>Alphaproteobacteria</taxon>
        <taxon>Hyphomicrobiales</taxon>
        <taxon>Rhizobiaceae</taxon>
        <taxon>Rhizobium/Agrobacterium group</taxon>
        <taxon>Xaviernesmea</taxon>
    </lineage>
</organism>
<keyword evidence="1" id="KW-0732">Signal</keyword>
<reference evidence="2 3" key="1">
    <citation type="submission" date="2016-09" db="EMBL/GenBank/DDBJ databases">
        <title>Rhizobium sp. nov., a novel species isolated from the rice rhizosphere.</title>
        <authorList>
            <person name="Zhao J."/>
            <person name="Zhang X."/>
        </authorList>
    </citation>
    <scope>NUCLEOTIDE SEQUENCE [LARGE SCALE GENOMIC DNA]</scope>
    <source>
        <strain evidence="2 3">MH17</strain>
    </source>
</reference>
<feature type="signal peptide" evidence="1">
    <location>
        <begin position="1"/>
        <end position="32"/>
    </location>
</feature>
<name>A0A1Q9AD53_9HYPH</name>
<accession>A0A1Q9AD53</accession>
<comment type="caution">
    <text evidence="2">The sequence shown here is derived from an EMBL/GenBank/DDBJ whole genome shotgun (WGS) entry which is preliminary data.</text>
</comment>
<dbReference type="PANTHER" id="PTHR43737:SF1">
    <property type="entry name" value="DUF1501 DOMAIN-CONTAINING PROTEIN"/>
    <property type="match status" value="1"/>
</dbReference>
<dbReference type="EMBL" id="MKIO01000042">
    <property type="protein sequence ID" value="OLP52835.1"/>
    <property type="molecule type" value="Genomic_DNA"/>
</dbReference>
<protein>
    <recommendedName>
        <fullName evidence="4">DUF1501 domain-containing protein</fullName>
    </recommendedName>
</protein>
<evidence type="ECO:0000313" key="3">
    <source>
        <dbReference type="Proteomes" id="UP000186143"/>
    </source>
</evidence>
<gene>
    <name evidence="2" type="ORF">BJF92_07630</name>
</gene>
<dbReference type="OrthoDB" id="9779968at2"/>
<dbReference type="RefSeq" id="WP_075637112.1">
    <property type="nucleotide sequence ID" value="NZ_MKIO01000042.1"/>
</dbReference>